<dbReference type="PANTHER" id="PTHR43788">
    <property type="entry name" value="DNA2/NAM7 HELICASE FAMILY MEMBER"/>
    <property type="match status" value="1"/>
</dbReference>
<dbReference type="GO" id="GO:0043139">
    <property type="term" value="F:5'-3' DNA helicase activity"/>
    <property type="evidence" value="ECO:0007669"/>
    <property type="project" value="TreeGrafter"/>
</dbReference>
<dbReference type="InterPro" id="IPR027417">
    <property type="entry name" value="P-loop_NTPase"/>
</dbReference>
<comment type="caution">
    <text evidence="2">The sequence shown here is derived from an EMBL/GenBank/DDBJ whole genome shotgun (WGS) entry which is preliminary data.</text>
</comment>
<dbReference type="Gramene" id="KVH97089">
    <property type="protein sequence ID" value="KVH97089"/>
    <property type="gene ID" value="Ccrd_000813"/>
</dbReference>
<dbReference type="Gene3D" id="3.40.50.300">
    <property type="entry name" value="P-loop containing nucleotide triphosphate hydrolases"/>
    <property type="match status" value="1"/>
</dbReference>
<keyword evidence="3" id="KW-1185">Reference proteome</keyword>
<dbReference type="EMBL" id="LEKV01003861">
    <property type="protein sequence ID" value="KVH97089.1"/>
    <property type="molecule type" value="Genomic_DNA"/>
</dbReference>
<dbReference type="Proteomes" id="UP000243975">
    <property type="component" value="Unassembled WGS sequence"/>
</dbReference>
<evidence type="ECO:0000313" key="3">
    <source>
        <dbReference type="Proteomes" id="UP000243975"/>
    </source>
</evidence>
<organism evidence="2 3">
    <name type="scientific">Cynara cardunculus var. scolymus</name>
    <name type="common">Globe artichoke</name>
    <name type="synonym">Cynara scolymus</name>
    <dbReference type="NCBI Taxonomy" id="59895"/>
    <lineage>
        <taxon>Eukaryota</taxon>
        <taxon>Viridiplantae</taxon>
        <taxon>Streptophyta</taxon>
        <taxon>Embryophyta</taxon>
        <taxon>Tracheophyta</taxon>
        <taxon>Spermatophyta</taxon>
        <taxon>Magnoliopsida</taxon>
        <taxon>eudicotyledons</taxon>
        <taxon>Gunneridae</taxon>
        <taxon>Pentapetalae</taxon>
        <taxon>asterids</taxon>
        <taxon>campanulids</taxon>
        <taxon>Asterales</taxon>
        <taxon>Asteraceae</taxon>
        <taxon>Carduoideae</taxon>
        <taxon>Cardueae</taxon>
        <taxon>Carduinae</taxon>
        <taxon>Cynara</taxon>
    </lineage>
</organism>
<gene>
    <name evidence="2" type="ORF">Ccrd_000813</name>
</gene>
<reference evidence="2 3" key="1">
    <citation type="journal article" date="2016" name="Sci. Rep.">
        <title>The genome sequence of the outbreeding globe artichoke constructed de novo incorporating a phase-aware low-pass sequencing strategy of F1 progeny.</title>
        <authorList>
            <person name="Scaglione D."/>
            <person name="Reyes-Chin-Wo S."/>
            <person name="Acquadro A."/>
            <person name="Froenicke L."/>
            <person name="Portis E."/>
            <person name="Beitel C."/>
            <person name="Tirone M."/>
            <person name="Mauro R."/>
            <person name="Lo Monaco A."/>
            <person name="Mauromicale G."/>
            <person name="Faccioli P."/>
            <person name="Cattivelli L."/>
            <person name="Rieseberg L."/>
            <person name="Michelmore R."/>
            <person name="Lanteri S."/>
        </authorList>
    </citation>
    <scope>NUCLEOTIDE SEQUENCE [LARGE SCALE GENOMIC DNA]</scope>
    <source>
        <strain evidence="2">2C</strain>
    </source>
</reference>
<dbReference type="Pfam" id="PF13086">
    <property type="entry name" value="AAA_11"/>
    <property type="match status" value="1"/>
</dbReference>
<accession>A0A118JY86</accession>
<dbReference type="InterPro" id="IPR050534">
    <property type="entry name" value="Coronavir_polyprotein_1ab"/>
</dbReference>
<evidence type="ECO:0000259" key="1">
    <source>
        <dbReference type="Pfam" id="PF13086"/>
    </source>
</evidence>
<dbReference type="InterPro" id="IPR041677">
    <property type="entry name" value="DNA2/NAM7_AAA_11"/>
</dbReference>
<sequence length="118" mass="13098">MKTGSREMSAQVLSLLSQFARHMWDRGQICTHPTSRPYCRVWFGLKDVIRKALSSKDLFLVNGPPGTGKTTIVVEIILQEVKCGSKILACAASNIASDNIVERIVPQALLLRQEQLDC</sequence>
<proteinExistence type="predicted"/>
<dbReference type="STRING" id="59895.A0A118JY86"/>
<protein>
    <recommendedName>
        <fullName evidence="1">DNA2/NAM7 helicase helicase domain-containing protein</fullName>
    </recommendedName>
</protein>
<name>A0A118JY86_CYNCS</name>
<dbReference type="PANTHER" id="PTHR43788:SF8">
    <property type="entry name" value="DNA-BINDING PROTEIN SMUBP-2"/>
    <property type="match status" value="1"/>
</dbReference>
<evidence type="ECO:0000313" key="2">
    <source>
        <dbReference type="EMBL" id="KVH97089.1"/>
    </source>
</evidence>
<dbReference type="SUPFAM" id="SSF52540">
    <property type="entry name" value="P-loop containing nucleoside triphosphate hydrolases"/>
    <property type="match status" value="1"/>
</dbReference>
<feature type="domain" description="DNA2/NAM7 helicase helicase" evidence="1">
    <location>
        <begin position="47"/>
        <end position="106"/>
    </location>
</feature>
<dbReference type="AlphaFoldDB" id="A0A118JY86"/>